<dbReference type="OrthoDB" id="3527613at2"/>
<dbReference type="InterPro" id="IPR050267">
    <property type="entry name" value="Anti-sigma-factor_SerPK"/>
</dbReference>
<proteinExistence type="predicted"/>
<dbReference type="InterPro" id="IPR036890">
    <property type="entry name" value="HATPase_C_sf"/>
</dbReference>
<evidence type="ECO:0000259" key="2">
    <source>
        <dbReference type="Pfam" id="PF13581"/>
    </source>
</evidence>
<name>A0A285KSU2_9ACTN</name>
<dbReference type="GO" id="GO:0004674">
    <property type="term" value="F:protein serine/threonine kinase activity"/>
    <property type="evidence" value="ECO:0007669"/>
    <property type="project" value="UniProtKB-KW"/>
</dbReference>
<dbReference type="EMBL" id="OBDY01000059">
    <property type="protein sequence ID" value="SNY75714.1"/>
    <property type="molecule type" value="Genomic_DNA"/>
</dbReference>
<keyword evidence="4" id="KW-1185">Reference proteome</keyword>
<reference evidence="3 4" key="1">
    <citation type="submission" date="2017-09" db="EMBL/GenBank/DDBJ databases">
        <authorList>
            <person name="Ehlers B."/>
            <person name="Leendertz F.H."/>
        </authorList>
    </citation>
    <scope>NUCLEOTIDE SEQUENCE [LARGE SCALE GENOMIC DNA]</scope>
    <source>
        <strain evidence="3 4">CGMCC 4.6857</strain>
    </source>
</reference>
<dbReference type="Proteomes" id="UP000219612">
    <property type="component" value="Unassembled WGS sequence"/>
</dbReference>
<dbReference type="RefSeq" id="WP_097329336.1">
    <property type="nucleotide sequence ID" value="NZ_OBDY01000059.1"/>
</dbReference>
<dbReference type="Pfam" id="PF13581">
    <property type="entry name" value="HATPase_c_2"/>
    <property type="match status" value="1"/>
</dbReference>
<dbReference type="InterPro" id="IPR003594">
    <property type="entry name" value="HATPase_dom"/>
</dbReference>
<organism evidence="3 4">
    <name type="scientific">Paractinoplanes atraurantiacus</name>
    <dbReference type="NCBI Taxonomy" id="1036182"/>
    <lineage>
        <taxon>Bacteria</taxon>
        <taxon>Bacillati</taxon>
        <taxon>Actinomycetota</taxon>
        <taxon>Actinomycetes</taxon>
        <taxon>Micromonosporales</taxon>
        <taxon>Micromonosporaceae</taxon>
        <taxon>Paractinoplanes</taxon>
    </lineage>
</organism>
<keyword evidence="1" id="KW-0723">Serine/threonine-protein kinase</keyword>
<evidence type="ECO:0000313" key="3">
    <source>
        <dbReference type="EMBL" id="SNY75714.1"/>
    </source>
</evidence>
<keyword evidence="3" id="KW-0418">Kinase</keyword>
<feature type="domain" description="Histidine kinase/HSP90-like ATPase" evidence="2">
    <location>
        <begin position="18"/>
        <end position="120"/>
    </location>
</feature>
<keyword evidence="3" id="KW-0808">Transferase</keyword>
<evidence type="ECO:0000256" key="1">
    <source>
        <dbReference type="ARBA" id="ARBA00022527"/>
    </source>
</evidence>
<dbReference type="PANTHER" id="PTHR35526:SF3">
    <property type="entry name" value="ANTI-SIGMA-F FACTOR RSBW"/>
    <property type="match status" value="1"/>
</dbReference>
<dbReference type="CDD" id="cd16936">
    <property type="entry name" value="HATPase_RsbW-like"/>
    <property type="match status" value="1"/>
</dbReference>
<evidence type="ECO:0000313" key="4">
    <source>
        <dbReference type="Proteomes" id="UP000219612"/>
    </source>
</evidence>
<dbReference type="Gene3D" id="3.30.565.10">
    <property type="entry name" value="Histidine kinase-like ATPase, C-terminal domain"/>
    <property type="match status" value="1"/>
</dbReference>
<protein>
    <submittedName>
        <fullName evidence="3">Anti-sigma regulatory factor (Ser/Thr protein kinase)</fullName>
    </submittedName>
</protein>
<dbReference type="AlphaFoldDB" id="A0A285KSU2"/>
<dbReference type="SUPFAM" id="SSF55874">
    <property type="entry name" value="ATPase domain of HSP90 chaperone/DNA topoisomerase II/histidine kinase"/>
    <property type="match status" value="1"/>
</dbReference>
<sequence length="136" mass="14880">MAQRSLRFDVEVGPQAPGEARHRVVTCLREWGFRDGGWLDAVAVVVSEVVTNAVQHGGGHVVAITVDAYATRVTLSVADASAVVPRRREPDDRGGRGLLLLDALTDRWYVADEGSGKRVHVEFRPAEVAPWQENPK</sequence>
<gene>
    <name evidence="3" type="ORF">SAMN05421748_1593</name>
</gene>
<accession>A0A285KSU2</accession>
<dbReference type="PANTHER" id="PTHR35526">
    <property type="entry name" value="ANTI-SIGMA-F FACTOR RSBW-RELATED"/>
    <property type="match status" value="1"/>
</dbReference>